<evidence type="ECO:0000313" key="1">
    <source>
        <dbReference type="EMBL" id="NML58841.1"/>
    </source>
</evidence>
<organism evidence="1 2">
    <name type="scientific">Chryseobacterium cheonjiense</name>
    <dbReference type="NCBI Taxonomy" id="2728845"/>
    <lineage>
        <taxon>Bacteria</taxon>
        <taxon>Pseudomonadati</taxon>
        <taxon>Bacteroidota</taxon>
        <taxon>Flavobacteriia</taxon>
        <taxon>Flavobacteriales</taxon>
        <taxon>Weeksellaceae</taxon>
        <taxon>Chryseobacterium group</taxon>
        <taxon>Chryseobacterium</taxon>
    </lineage>
</organism>
<evidence type="ECO:0000313" key="2">
    <source>
        <dbReference type="Proteomes" id="UP000552615"/>
    </source>
</evidence>
<protein>
    <submittedName>
        <fullName evidence="1">TIGR03067 domain-containing protein</fullName>
    </submittedName>
</protein>
<accession>A0A7Y0FJW7</accession>
<dbReference type="EMBL" id="JABBGF010000003">
    <property type="protein sequence ID" value="NML58841.1"/>
    <property type="molecule type" value="Genomic_DNA"/>
</dbReference>
<gene>
    <name evidence="1" type="ORF">HHL20_15985</name>
</gene>
<sequence length="139" mass="15920">MKNLHYYLILPVFMLIIGCTATQNRHSYSQLNGSWTPVKQEMGGKELPENYFRTQKLIIQDTVYSLTAESVDTGTLTYKNGQMDIYGKEGVNKNKHFTALYKLEGKQLTIVYNLKGDSYPSTFETKSKPALFLSVYQKD</sequence>
<keyword evidence="2" id="KW-1185">Reference proteome</keyword>
<comment type="caution">
    <text evidence="1">The sequence shown here is derived from an EMBL/GenBank/DDBJ whole genome shotgun (WGS) entry which is preliminary data.</text>
</comment>
<proteinExistence type="predicted"/>
<dbReference type="InterPro" id="IPR017504">
    <property type="entry name" value="CHP03067_Planctomycetes"/>
</dbReference>
<dbReference type="PROSITE" id="PS51257">
    <property type="entry name" value="PROKAR_LIPOPROTEIN"/>
    <property type="match status" value="1"/>
</dbReference>
<dbReference type="AlphaFoldDB" id="A0A7Y0FJW7"/>
<dbReference type="Proteomes" id="UP000552615">
    <property type="component" value="Unassembled WGS sequence"/>
</dbReference>
<name>A0A7Y0FJW7_9FLAO</name>
<dbReference type="NCBIfam" id="TIGR03067">
    <property type="entry name" value="Planc_TIGR03067"/>
    <property type="match status" value="1"/>
</dbReference>
<dbReference type="RefSeq" id="WP_169232175.1">
    <property type="nucleotide sequence ID" value="NZ_JABBGF010000003.1"/>
</dbReference>
<reference evidence="1 2" key="1">
    <citation type="submission" date="2020-04" db="EMBL/GenBank/DDBJ databases">
        <title>Chryseobacterium sp. RJ-7-14 sp. nov., isolated from Jeju soil.</title>
        <authorList>
            <person name="Dahal R.H."/>
            <person name="Chaudhary D.K."/>
        </authorList>
    </citation>
    <scope>NUCLEOTIDE SEQUENCE [LARGE SCALE GENOMIC DNA]</scope>
    <source>
        <strain evidence="1 2">RJ-7-14</strain>
    </source>
</reference>